<dbReference type="Proteomes" id="UP000574690">
    <property type="component" value="Unassembled WGS sequence"/>
</dbReference>
<reference evidence="1 2" key="1">
    <citation type="submission" date="2020-05" db="EMBL/GenBank/DDBJ databases">
        <title>DNA-SIP metagenomic assembled genomes.</title>
        <authorList>
            <person name="Yu J."/>
        </authorList>
    </citation>
    <scope>NUCLEOTIDE SEQUENCE [LARGE SCALE GENOMIC DNA]</scope>
    <source>
        <strain evidence="1">Bin5.27</strain>
    </source>
</reference>
<gene>
    <name evidence="1" type="ORF">HOQ43_06870</name>
</gene>
<protein>
    <submittedName>
        <fullName evidence="1">Uncharacterized protein</fullName>
    </submittedName>
</protein>
<feature type="non-terminal residue" evidence="1">
    <location>
        <position position="108"/>
    </location>
</feature>
<evidence type="ECO:0000313" key="1">
    <source>
        <dbReference type="EMBL" id="NUQ88169.1"/>
    </source>
</evidence>
<dbReference type="AlphaFoldDB" id="A0A850C293"/>
<name>A0A850C293_9ACTN</name>
<proteinExistence type="predicted"/>
<dbReference type="EMBL" id="JABFXE010000291">
    <property type="protein sequence ID" value="NUQ88169.1"/>
    <property type="molecule type" value="Genomic_DNA"/>
</dbReference>
<organism evidence="1 2">
    <name type="scientific">Glycomyces artemisiae</name>
    <dbReference type="NCBI Taxonomy" id="1076443"/>
    <lineage>
        <taxon>Bacteria</taxon>
        <taxon>Bacillati</taxon>
        <taxon>Actinomycetota</taxon>
        <taxon>Actinomycetes</taxon>
        <taxon>Glycomycetales</taxon>
        <taxon>Glycomycetaceae</taxon>
        <taxon>Glycomyces</taxon>
    </lineage>
</organism>
<accession>A0A850C293</accession>
<sequence>MSLRSRLTTAFLVVVLGPVLVGAVFVAAVMSHLADSRGEALASSAVTSVDSTLGTICERIQASAAVVALSHSSGGNDDAMEMAQLVVDRKVVDGVVFTGLQDAGSTAG</sequence>
<evidence type="ECO:0000313" key="2">
    <source>
        <dbReference type="Proteomes" id="UP000574690"/>
    </source>
</evidence>
<comment type="caution">
    <text evidence="1">The sequence shown here is derived from an EMBL/GenBank/DDBJ whole genome shotgun (WGS) entry which is preliminary data.</text>
</comment>